<dbReference type="RefSeq" id="WP_397067008.1">
    <property type="nucleotide sequence ID" value="NZ_JBIRYL010000025.1"/>
</dbReference>
<feature type="domain" description="HTH luxR-type" evidence="1">
    <location>
        <begin position="232"/>
        <end position="289"/>
    </location>
</feature>
<dbReference type="InterPro" id="IPR036388">
    <property type="entry name" value="WH-like_DNA-bd_sf"/>
</dbReference>
<evidence type="ECO:0000313" key="2">
    <source>
        <dbReference type="EMBL" id="MFI2234309.1"/>
    </source>
</evidence>
<comment type="caution">
    <text evidence="2">The sequence shown here is derived from an EMBL/GenBank/DDBJ whole genome shotgun (WGS) entry which is preliminary data.</text>
</comment>
<dbReference type="SUPFAM" id="SSF46894">
    <property type="entry name" value="C-terminal effector domain of the bipartite response regulators"/>
    <property type="match status" value="1"/>
</dbReference>
<reference evidence="2 3" key="1">
    <citation type="submission" date="2024-10" db="EMBL/GenBank/DDBJ databases">
        <title>The Natural Products Discovery Center: Release of the First 8490 Sequenced Strains for Exploring Actinobacteria Biosynthetic Diversity.</title>
        <authorList>
            <person name="Kalkreuter E."/>
            <person name="Kautsar S.A."/>
            <person name="Yang D."/>
            <person name="Bader C.D."/>
            <person name="Teijaro C.N."/>
            <person name="Fluegel L."/>
            <person name="Davis C.M."/>
            <person name="Simpson J.R."/>
            <person name="Lauterbach L."/>
            <person name="Steele A.D."/>
            <person name="Gui C."/>
            <person name="Meng S."/>
            <person name="Li G."/>
            <person name="Viehrig K."/>
            <person name="Ye F."/>
            <person name="Su P."/>
            <person name="Kiefer A.F."/>
            <person name="Nichols A."/>
            <person name="Cepeda A.J."/>
            <person name="Yan W."/>
            <person name="Fan B."/>
            <person name="Jiang Y."/>
            <person name="Adhikari A."/>
            <person name="Zheng C.-J."/>
            <person name="Schuster L."/>
            <person name="Cowan T.M."/>
            <person name="Smanski M.J."/>
            <person name="Chevrette M.G."/>
            <person name="De Carvalho L.P.S."/>
            <person name="Shen B."/>
        </authorList>
    </citation>
    <scope>NUCLEOTIDE SEQUENCE [LARGE SCALE GENOMIC DNA]</scope>
    <source>
        <strain evidence="2 3">NPDC019377</strain>
    </source>
</reference>
<dbReference type="Proteomes" id="UP001611494">
    <property type="component" value="Unassembled WGS sequence"/>
</dbReference>
<dbReference type="SMART" id="SM00421">
    <property type="entry name" value="HTH_LUXR"/>
    <property type="match status" value="1"/>
</dbReference>
<name>A0ABW7W694_9NOCA</name>
<evidence type="ECO:0000259" key="1">
    <source>
        <dbReference type="SMART" id="SM00421"/>
    </source>
</evidence>
<keyword evidence="3" id="KW-1185">Reference proteome</keyword>
<organism evidence="2 3">
    <name type="scientific">Nocardia testacea</name>
    <dbReference type="NCBI Taxonomy" id="248551"/>
    <lineage>
        <taxon>Bacteria</taxon>
        <taxon>Bacillati</taxon>
        <taxon>Actinomycetota</taxon>
        <taxon>Actinomycetes</taxon>
        <taxon>Mycobacteriales</taxon>
        <taxon>Nocardiaceae</taxon>
        <taxon>Nocardia</taxon>
    </lineage>
</organism>
<dbReference type="EMBL" id="JBIRYL010000025">
    <property type="protein sequence ID" value="MFI2234309.1"/>
    <property type="molecule type" value="Genomic_DNA"/>
</dbReference>
<dbReference type="InterPro" id="IPR016032">
    <property type="entry name" value="Sig_transdc_resp-reg_C-effctor"/>
</dbReference>
<protein>
    <recommendedName>
        <fullName evidence="1">HTH luxR-type domain-containing protein</fullName>
    </recommendedName>
</protein>
<gene>
    <name evidence="2" type="ORF">ACH49Z_31120</name>
</gene>
<dbReference type="InterPro" id="IPR000792">
    <property type="entry name" value="Tscrpt_reg_LuxR_C"/>
</dbReference>
<accession>A0ABW7W694</accession>
<sequence>MTPGRPGLTADQKRIYRHLLRGRGLPEPPTHTTRAVVAELRTLGLLHDDLTAVAPAEAVADLVRQRLSDSLHQLAGLSTVWEVLQDLGEEQQTGRPVEPVEVLESHDARRRIRELLLRGPGELLSAWGRPGREPIETASVGANPAAVHRVLVSPEAMEDPGQAEYVRRGAVLGVSHRVFPRPFGPLVIVNRSVAYTAAVDDGSVLQIRQATLAGFLAEVFDQAWDLGHEITEAPFSPIERRVLQALTCHDTDDTAARSINVSVRKFRSHVAAVMDRLGARTRFQAALAAKEKGWL</sequence>
<dbReference type="Gene3D" id="1.10.10.10">
    <property type="entry name" value="Winged helix-like DNA-binding domain superfamily/Winged helix DNA-binding domain"/>
    <property type="match status" value="1"/>
</dbReference>
<proteinExistence type="predicted"/>
<evidence type="ECO:0000313" key="3">
    <source>
        <dbReference type="Proteomes" id="UP001611494"/>
    </source>
</evidence>